<name>A0ACC1RVI4_9HYPO</name>
<proteinExistence type="predicted"/>
<dbReference type="EMBL" id="JANRMS010001695">
    <property type="protein sequence ID" value="KAJ3526634.1"/>
    <property type="molecule type" value="Genomic_DNA"/>
</dbReference>
<sequence>MALTRKSVVLSALCLALLVGFALAGHEHGHEHHAEGSSAVDTDKLSLDELDAQLQTCSIVQDLNAAKHAHHAALPIPSPRASSQSSSPAPPL</sequence>
<comment type="caution">
    <text evidence="1">The sequence shown here is derived from an EMBL/GenBank/DDBJ whole genome shotgun (WGS) entry which is preliminary data.</text>
</comment>
<protein>
    <submittedName>
        <fullName evidence="1">Uncharacterized protein</fullName>
    </submittedName>
</protein>
<dbReference type="Proteomes" id="UP001148629">
    <property type="component" value="Unassembled WGS sequence"/>
</dbReference>
<organism evidence="1 2">
    <name type="scientific">Fusarium decemcellulare</name>
    <dbReference type="NCBI Taxonomy" id="57161"/>
    <lineage>
        <taxon>Eukaryota</taxon>
        <taxon>Fungi</taxon>
        <taxon>Dikarya</taxon>
        <taxon>Ascomycota</taxon>
        <taxon>Pezizomycotina</taxon>
        <taxon>Sordariomycetes</taxon>
        <taxon>Hypocreomycetidae</taxon>
        <taxon>Hypocreales</taxon>
        <taxon>Nectriaceae</taxon>
        <taxon>Fusarium</taxon>
        <taxon>Fusarium decemcellulare species complex</taxon>
    </lineage>
</organism>
<keyword evidence="2" id="KW-1185">Reference proteome</keyword>
<evidence type="ECO:0000313" key="1">
    <source>
        <dbReference type="EMBL" id="KAJ3526634.1"/>
    </source>
</evidence>
<evidence type="ECO:0000313" key="2">
    <source>
        <dbReference type="Proteomes" id="UP001148629"/>
    </source>
</evidence>
<reference evidence="1" key="1">
    <citation type="submission" date="2022-08" db="EMBL/GenBank/DDBJ databases">
        <title>Genome Sequence of Fusarium decemcellulare.</title>
        <authorList>
            <person name="Buettner E."/>
        </authorList>
    </citation>
    <scope>NUCLEOTIDE SEQUENCE</scope>
    <source>
        <strain evidence="1">Babe19</strain>
    </source>
</reference>
<gene>
    <name evidence="1" type="ORF">NM208_g11096</name>
</gene>
<accession>A0ACC1RVI4</accession>